<name>A0AAV4TJP7_CAEEX</name>
<gene>
    <name evidence="1" type="ORF">CEXT_710801</name>
</gene>
<sequence length="78" mass="8769">MYGSMLFTFSPFFMEKGGQGSCRHVEWRGRLNEMSFLSSAGVRLLTGGYGGWCGMGAKMDGMRLWVCWDLGWNLNNST</sequence>
<dbReference type="EMBL" id="BPLR01011490">
    <property type="protein sequence ID" value="GIY46838.1"/>
    <property type="molecule type" value="Genomic_DNA"/>
</dbReference>
<reference evidence="1 2" key="1">
    <citation type="submission" date="2021-06" db="EMBL/GenBank/DDBJ databases">
        <title>Caerostris extrusa draft genome.</title>
        <authorList>
            <person name="Kono N."/>
            <person name="Arakawa K."/>
        </authorList>
    </citation>
    <scope>NUCLEOTIDE SEQUENCE [LARGE SCALE GENOMIC DNA]</scope>
</reference>
<proteinExistence type="predicted"/>
<comment type="caution">
    <text evidence="1">The sequence shown here is derived from an EMBL/GenBank/DDBJ whole genome shotgun (WGS) entry which is preliminary data.</text>
</comment>
<dbReference type="AlphaFoldDB" id="A0AAV4TJP7"/>
<evidence type="ECO:0000313" key="1">
    <source>
        <dbReference type="EMBL" id="GIY46838.1"/>
    </source>
</evidence>
<organism evidence="1 2">
    <name type="scientific">Caerostris extrusa</name>
    <name type="common">Bark spider</name>
    <name type="synonym">Caerostris bankana</name>
    <dbReference type="NCBI Taxonomy" id="172846"/>
    <lineage>
        <taxon>Eukaryota</taxon>
        <taxon>Metazoa</taxon>
        <taxon>Ecdysozoa</taxon>
        <taxon>Arthropoda</taxon>
        <taxon>Chelicerata</taxon>
        <taxon>Arachnida</taxon>
        <taxon>Araneae</taxon>
        <taxon>Araneomorphae</taxon>
        <taxon>Entelegynae</taxon>
        <taxon>Araneoidea</taxon>
        <taxon>Araneidae</taxon>
        <taxon>Caerostris</taxon>
    </lineage>
</organism>
<evidence type="ECO:0000313" key="2">
    <source>
        <dbReference type="Proteomes" id="UP001054945"/>
    </source>
</evidence>
<protein>
    <submittedName>
        <fullName evidence="1">Uncharacterized protein</fullName>
    </submittedName>
</protein>
<dbReference type="Proteomes" id="UP001054945">
    <property type="component" value="Unassembled WGS sequence"/>
</dbReference>
<keyword evidence="2" id="KW-1185">Reference proteome</keyword>
<accession>A0AAV4TJP7</accession>